<sequence length="355" mass="39410">METILATVVVIGVLIFVHELGHFLVAKYYGVGVEAFSLGFPPRLFHKKVGETDYRISVIPLGGYVKMVGENPGEEIPPELLPKSFSHRPLKQRFAIVAAGPFANLLFSIVALSLVFTFSGMPFFNAEIGGIQPNSPAEEAGLQKGDLILSINDQPVQRWEELSRIIRGSGDTPLTLIFRRGDRTEQITITPRTMETSNIFGEKVSARLIGVSAPERYEIERVDPLSAWWHGVTYSYRILEVTVLSVVKLITQKTPLTSLGGPIMIAQVAGKQAEQGVSHLVHFMAVLSINLFLLNLLPIPMLDGGHLIFFMVEAVRGRPIAMKHREIAQAIGLTFILMLMFFVFYQDIMRLLGPQ</sequence>
<evidence type="ECO:0000256" key="5">
    <source>
        <dbReference type="ARBA" id="ARBA00022692"/>
    </source>
</evidence>
<evidence type="ECO:0000256" key="11">
    <source>
        <dbReference type="RuleBase" id="RU362031"/>
    </source>
</evidence>
<comment type="similarity">
    <text evidence="3 11">Belongs to the peptidase M50B family.</text>
</comment>
<evidence type="ECO:0000259" key="12">
    <source>
        <dbReference type="PROSITE" id="PS50106"/>
    </source>
</evidence>
<evidence type="ECO:0000256" key="4">
    <source>
        <dbReference type="ARBA" id="ARBA00022670"/>
    </source>
</evidence>
<comment type="subcellular location">
    <subcellularLocation>
        <location evidence="2">Membrane</location>
        <topology evidence="2">Multi-pass membrane protein</topology>
    </subcellularLocation>
</comment>
<feature type="transmembrane region" description="Helical" evidence="11">
    <location>
        <begin position="327"/>
        <end position="345"/>
    </location>
</feature>
<evidence type="ECO:0000256" key="6">
    <source>
        <dbReference type="ARBA" id="ARBA00022801"/>
    </source>
</evidence>
<dbReference type="Pfam" id="PF02163">
    <property type="entry name" value="Peptidase_M50"/>
    <property type="match status" value="1"/>
</dbReference>
<evidence type="ECO:0000256" key="8">
    <source>
        <dbReference type="ARBA" id="ARBA00022989"/>
    </source>
</evidence>
<dbReference type="KEGG" id="dao:Desac_2914"/>
<evidence type="ECO:0000256" key="10">
    <source>
        <dbReference type="ARBA" id="ARBA00023136"/>
    </source>
</evidence>
<dbReference type="Pfam" id="PF17820">
    <property type="entry name" value="PDZ_6"/>
    <property type="match status" value="1"/>
</dbReference>
<gene>
    <name evidence="13" type="ordered locus">Desac_2914</name>
</gene>
<dbReference type="SUPFAM" id="SSF50156">
    <property type="entry name" value="PDZ domain-like"/>
    <property type="match status" value="1"/>
</dbReference>
<evidence type="ECO:0000313" key="13">
    <source>
        <dbReference type="EMBL" id="AEB10714.1"/>
    </source>
</evidence>
<feature type="transmembrane region" description="Helical" evidence="11">
    <location>
        <begin position="94"/>
        <end position="116"/>
    </location>
</feature>
<keyword evidence="6 11" id="KW-0378">Hydrolase</keyword>
<dbReference type="NCBIfam" id="TIGR00054">
    <property type="entry name" value="RIP metalloprotease RseP"/>
    <property type="match status" value="1"/>
</dbReference>
<dbReference type="InterPro" id="IPR001478">
    <property type="entry name" value="PDZ"/>
</dbReference>
<dbReference type="CDD" id="cd06163">
    <property type="entry name" value="S2P-M50_PDZ_RseP-like"/>
    <property type="match status" value="1"/>
</dbReference>
<dbReference type="HOGENOM" id="CLU_025778_1_0_7"/>
<reference evidence="13 14" key="1">
    <citation type="journal article" date="2011" name="Stand. Genomic Sci.">
        <title>Complete genome sequence of the acetate-degrading sulfate reducer Desulfobacca acetoxidans type strain (ASRB2).</title>
        <authorList>
            <person name="Goker M."/>
            <person name="Teshima H."/>
            <person name="Lapidus A."/>
            <person name="Nolan M."/>
            <person name="Lucas S."/>
            <person name="Hammon N."/>
            <person name="Deshpande S."/>
            <person name="Cheng J.F."/>
            <person name="Tapia R."/>
            <person name="Han C."/>
            <person name="Goodwin L."/>
            <person name="Pitluck S."/>
            <person name="Huntemann M."/>
            <person name="Liolios K."/>
            <person name="Ivanova N."/>
            <person name="Pagani I."/>
            <person name="Mavromatis K."/>
            <person name="Ovchinikova G."/>
            <person name="Pati A."/>
            <person name="Chen A."/>
            <person name="Palaniappan K."/>
            <person name="Land M."/>
            <person name="Hauser L."/>
            <person name="Brambilla E.M."/>
            <person name="Rohde M."/>
            <person name="Spring S."/>
            <person name="Detter J.C."/>
            <person name="Woyke T."/>
            <person name="Bristow J."/>
            <person name="Eisen J.A."/>
            <person name="Markowitz V."/>
            <person name="Hugenholtz P."/>
            <person name="Kyrpides N.C."/>
            <person name="Klenk H.P."/>
        </authorList>
    </citation>
    <scope>NUCLEOTIDE SEQUENCE [LARGE SCALE GENOMIC DNA]</scope>
    <source>
        <strain evidence="14">ATCC 700848 / DSM 11109 / ASRB2</strain>
    </source>
</reference>
<dbReference type="GO" id="GO:0016020">
    <property type="term" value="C:membrane"/>
    <property type="evidence" value="ECO:0007669"/>
    <property type="project" value="UniProtKB-SubCell"/>
</dbReference>
<reference evidence="14" key="2">
    <citation type="submission" date="2011-03" db="EMBL/GenBank/DDBJ databases">
        <title>The complete genome of Desulfobacca acetoxidans DSM 11109.</title>
        <authorList>
            <consortium name="US DOE Joint Genome Institute (JGI-PGF)"/>
            <person name="Lucas S."/>
            <person name="Copeland A."/>
            <person name="Lapidus A."/>
            <person name="Bruce D."/>
            <person name="Goodwin L."/>
            <person name="Pitluck S."/>
            <person name="Peters L."/>
            <person name="Kyrpides N."/>
            <person name="Mavromatis K."/>
            <person name="Ivanova N."/>
            <person name="Ovchinnikova G."/>
            <person name="Teshima H."/>
            <person name="Detter J.C."/>
            <person name="Han C."/>
            <person name="Land M."/>
            <person name="Hauser L."/>
            <person name="Markowitz V."/>
            <person name="Cheng J.-F."/>
            <person name="Hugenholtz P."/>
            <person name="Woyke T."/>
            <person name="Wu D."/>
            <person name="Spring S."/>
            <person name="Schueler E."/>
            <person name="Brambilla E."/>
            <person name="Klenk H.-P."/>
            <person name="Eisen J.A."/>
        </authorList>
    </citation>
    <scope>NUCLEOTIDE SEQUENCE [LARGE SCALE GENOMIC DNA]</scope>
    <source>
        <strain evidence="14">ATCC 700848 / DSM 11109 / ASRB2</strain>
    </source>
</reference>
<dbReference type="SMART" id="SM00228">
    <property type="entry name" value="PDZ"/>
    <property type="match status" value="1"/>
</dbReference>
<dbReference type="GO" id="GO:0046872">
    <property type="term" value="F:metal ion binding"/>
    <property type="evidence" value="ECO:0007669"/>
    <property type="project" value="UniProtKB-KW"/>
</dbReference>
<dbReference type="EC" id="3.4.24.-" evidence="11"/>
<dbReference type="InterPro" id="IPR008915">
    <property type="entry name" value="Peptidase_M50"/>
</dbReference>
<evidence type="ECO:0000256" key="3">
    <source>
        <dbReference type="ARBA" id="ARBA00007931"/>
    </source>
</evidence>
<dbReference type="CDD" id="cd23081">
    <property type="entry name" value="cpPDZ_EcRseP-like"/>
    <property type="match status" value="1"/>
</dbReference>
<keyword evidence="8 11" id="KW-1133">Transmembrane helix</keyword>
<feature type="domain" description="PDZ" evidence="12">
    <location>
        <begin position="128"/>
        <end position="181"/>
    </location>
</feature>
<dbReference type="RefSeq" id="WP_013707823.1">
    <property type="nucleotide sequence ID" value="NC_015388.1"/>
</dbReference>
<dbReference type="AlphaFoldDB" id="F2NE84"/>
<dbReference type="GO" id="GO:0004222">
    <property type="term" value="F:metalloendopeptidase activity"/>
    <property type="evidence" value="ECO:0007669"/>
    <property type="project" value="InterPro"/>
</dbReference>
<protein>
    <recommendedName>
        <fullName evidence="11">Zinc metalloprotease</fullName>
        <ecNumber evidence="11">3.4.24.-</ecNumber>
    </recommendedName>
</protein>
<keyword evidence="7 11" id="KW-0862">Zinc</keyword>
<accession>F2NE84</accession>
<dbReference type="STRING" id="880072.Desac_2914"/>
<dbReference type="EMBL" id="CP002629">
    <property type="protein sequence ID" value="AEB10714.1"/>
    <property type="molecule type" value="Genomic_DNA"/>
</dbReference>
<organism evidence="13 14">
    <name type="scientific">Desulfobacca acetoxidans (strain ATCC 700848 / DSM 11109 / ASRB2)</name>
    <dbReference type="NCBI Taxonomy" id="880072"/>
    <lineage>
        <taxon>Bacteria</taxon>
        <taxon>Pseudomonadati</taxon>
        <taxon>Thermodesulfobacteriota</taxon>
        <taxon>Desulfobaccia</taxon>
        <taxon>Desulfobaccales</taxon>
        <taxon>Desulfobaccaceae</taxon>
        <taxon>Desulfobacca</taxon>
    </lineage>
</organism>
<dbReference type="OrthoDB" id="9782003at2"/>
<keyword evidence="11" id="KW-0479">Metal-binding</keyword>
<dbReference type="PANTHER" id="PTHR42837:SF2">
    <property type="entry name" value="MEMBRANE METALLOPROTEASE ARASP2, CHLOROPLASTIC-RELATED"/>
    <property type="match status" value="1"/>
</dbReference>
<dbReference type="InterPro" id="IPR004387">
    <property type="entry name" value="Pept_M50_Zn"/>
</dbReference>
<keyword evidence="10 11" id="KW-0472">Membrane</keyword>
<name>F2NE84_DESAR</name>
<evidence type="ECO:0000313" key="14">
    <source>
        <dbReference type="Proteomes" id="UP000000483"/>
    </source>
</evidence>
<keyword evidence="9 11" id="KW-0482">Metalloprotease</keyword>
<dbReference type="PROSITE" id="PS50106">
    <property type="entry name" value="PDZ"/>
    <property type="match status" value="1"/>
</dbReference>
<keyword evidence="5 11" id="KW-0812">Transmembrane</keyword>
<feature type="transmembrane region" description="Helical" evidence="11">
    <location>
        <begin position="6"/>
        <end position="25"/>
    </location>
</feature>
<comment type="cofactor">
    <cofactor evidence="1 11">
        <name>Zn(2+)</name>
        <dbReference type="ChEBI" id="CHEBI:29105"/>
    </cofactor>
</comment>
<proteinExistence type="inferred from homology"/>
<evidence type="ECO:0000256" key="9">
    <source>
        <dbReference type="ARBA" id="ARBA00023049"/>
    </source>
</evidence>
<evidence type="ECO:0000256" key="7">
    <source>
        <dbReference type="ARBA" id="ARBA00022833"/>
    </source>
</evidence>
<dbReference type="Proteomes" id="UP000000483">
    <property type="component" value="Chromosome"/>
</dbReference>
<dbReference type="PANTHER" id="PTHR42837">
    <property type="entry name" value="REGULATOR OF SIGMA-E PROTEASE RSEP"/>
    <property type="match status" value="1"/>
</dbReference>
<dbReference type="Gene3D" id="2.30.42.10">
    <property type="match status" value="1"/>
</dbReference>
<keyword evidence="14" id="KW-1185">Reference proteome</keyword>
<dbReference type="InterPro" id="IPR041489">
    <property type="entry name" value="PDZ_6"/>
</dbReference>
<dbReference type="GO" id="GO:0006508">
    <property type="term" value="P:proteolysis"/>
    <property type="evidence" value="ECO:0007669"/>
    <property type="project" value="UniProtKB-KW"/>
</dbReference>
<dbReference type="eggNOG" id="COG0750">
    <property type="taxonomic scope" value="Bacteria"/>
</dbReference>
<evidence type="ECO:0000256" key="1">
    <source>
        <dbReference type="ARBA" id="ARBA00001947"/>
    </source>
</evidence>
<keyword evidence="4 13" id="KW-0645">Protease</keyword>
<dbReference type="InterPro" id="IPR036034">
    <property type="entry name" value="PDZ_sf"/>
</dbReference>
<evidence type="ECO:0000256" key="2">
    <source>
        <dbReference type="ARBA" id="ARBA00004141"/>
    </source>
</evidence>